<reference evidence="1" key="1">
    <citation type="submission" date="2018-11" db="EMBL/GenBank/DDBJ databases">
        <authorList>
            <person name="Alioto T."/>
            <person name="Alioto T."/>
        </authorList>
    </citation>
    <scope>NUCLEOTIDE SEQUENCE</scope>
</reference>
<dbReference type="InterPro" id="IPR027417">
    <property type="entry name" value="P-loop_NTPase"/>
</dbReference>
<keyword evidence="2" id="KW-1185">Reference proteome</keyword>
<feature type="non-terminal residue" evidence="1">
    <location>
        <position position="1"/>
    </location>
</feature>
<dbReference type="Gene3D" id="3.40.50.300">
    <property type="entry name" value="P-loop containing nucleotide triphosphate hydrolases"/>
    <property type="match status" value="1"/>
</dbReference>
<dbReference type="AlphaFoldDB" id="A0A8B6EHU8"/>
<proteinExistence type="predicted"/>
<comment type="caution">
    <text evidence="1">The sequence shown here is derived from an EMBL/GenBank/DDBJ whole genome shotgun (WGS) entry which is preliminary data.</text>
</comment>
<organism evidence="1 2">
    <name type="scientific">Mytilus galloprovincialis</name>
    <name type="common">Mediterranean mussel</name>
    <dbReference type="NCBI Taxonomy" id="29158"/>
    <lineage>
        <taxon>Eukaryota</taxon>
        <taxon>Metazoa</taxon>
        <taxon>Spiralia</taxon>
        <taxon>Lophotrochozoa</taxon>
        <taxon>Mollusca</taxon>
        <taxon>Bivalvia</taxon>
        <taxon>Autobranchia</taxon>
        <taxon>Pteriomorphia</taxon>
        <taxon>Mytilida</taxon>
        <taxon>Mytiloidea</taxon>
        <taxon>Mytilidae</taxon>
        <taxon>Mytilinae</taxon>
        <taxon>Mytilus</taxon>
    </lineage>
</organism>
<accession>A0A8B6EHU8</accession>
<protein>
    <submittedName>
        <fullName evidence="1">Uncharacterized protein</fullName>
    </submittedName>
</protein>
<dbReference type="Proteomes" id="UP000596742">
    <property type="component" value="Unassembled WGS sequence"/>
</dbReference>
<dbReference type="Pfam" id="PF08477">
    <property type="entry name" value="Roc"/>
    <property type="match status" value="1"/>
</dbReference>
<sequence length="169" mass="18883">PYKESIQDKETVEPVAVGTNLVVRDNMTLTDDGRTNISEVGIHQPEIVNPPGITASEVEALRISPSNVRPPGISTSNENPEGITEYKVKSSVTIRQSHEALEKAKNDIETMLTDRSKVDFQDKEELLLWDFAGDEEFYHTHQTFLSSEAIYLVVAKLNDAHDKKAQGYI</sequence>
<name>A0A8B6EHU8_MYTGA</name>
<evidence type="ECO:0000313" key="2">
    <source>
        <dbReference type="Proteomes" id="UP000596742"/>
    </source>
</evidence>
<evidence type="ECO:0000313" key="1">
    <source>
        <dbReference type="EMBL" id="VDI35146.1"/>
    </source>
</evidence>
<dbReference type="OrthoDB" id="6095388at2759"/>
<dbReference type="EMBL" id="UYJE01005214">
    <property type="protein sequence ID" value="VDI35146.1"/>
    <property type="molecule type" value="Genomic_DNA"/>
</dbReference>
<gene>
    <name evidence="1" type="ORF">MGAL_10B062312</name>
</gene>